<keyword evidence="4" id="KW-0255">Endonuclease</keyword>
<evidence type="ECO:0000256" key="6">
    <source>
        <dbReference type="ARBA" id="ARBA00030388"/>
    </source>
</evidence>
<keyword evidence="2" id="KW-1277">Toxin-antitoxin system</keyword>
<keyword evidence="5" id="KW-0378">Hydrolase</keyword>
<evidence type="ECO:0000256" key="2">
    <source>
        <dbReference type="ARBA" id="ARBA00022649"/>
    </source>
</evidence>
<dbReference type="InterPro" id="IPR035093">
    <property type="entry name" value="RelE/ParE_toxin_dom_sf"/>
</dbReference>
<evidence type="ECO:0000313" key="9">
    <source>
        <dbReference type="Proteomes" id="UP001595696"/>
    </source>
</evidence>
<dbReference type="Pfam" id="PF06769">
    <property type="entry name" value="YoeB_toxin"/>
    <property type="match status" value="1"/>
</dbReference>
<dbReference type="Proteomes" id="UP001595696">
    <property type="component" value="Unassembled WGS sequence"/>
</dbReference>
<evidence type="ECO:0000256" key="7">
    <source>
        <dbReference type="ARBA" id="ARBA00050056"/>
    </source>
</evidence>
<dbReference type="EMBL" id="JBHSAX010000007">
    <property type="protein sequence ID" value="MFC3961879.1"/>
    <property type="molecule type" value="Genomic_DNA"/>
</dbReference>
<dbReference type="SUPFAM" id="SSF143011">
    <property type="entry name" value="RelE-like"/>
    <property type="match status" value="1"/>
</dbReference>
<evidence type="ECO:0000256" key="5">
    <source>
        <dbReference type="ARBA" id="ARBA00022801"/>
    </source>
</evidence>
<keyword evidence="3" id="KW-0540">Nuclease</keyword>
<protein>
    <recommendedName>
        <fullName evidence="7">Endoribonuclease YoeB</fullName>
    </recommendedName>
    <alternativeName>
        <fullName evidence="6">Putative mRNA interferase YoeB</fullName>
    </alternativeName>
</protein>
<evidence type="ECO:0000256" key="1">
    <source>
        <dbReference type="ARBA" id="ARBA00008172"/>
    </source>
</evidence>
<organism evidence="8 9">
    <name type="scientific">Nocardia jiangsuensis</name>
    <dbReference type="NCBI Taxonomy" id="1691563"/>
    <lineage>
        <taxon>Bacteria</taxon>
        <taxon>Bacillati</taxon>
        <taxon>Actinomycetota</taxon>
        <taxon>Actinomycetes</taxon>
        <taxon>Mycobacteriales</taxon>
        <taxon>Nocardiaceae</taxon>
        <taxon>Nocardia</taxon>
    </lineage>
</organism>
<name>A0ABV8DQG7_9NOCA</name>
<accession>A0ABV8DQG7</accession>
<reference evidence="9" key="1">
    <citation type="journal article" date="2019" name="Int. J. Syst. Evol. Microbiol.">
        <title>The Global Catalogue of Microorganisms (GCM) 10K type strain sequencing project: providing services to taxonomists for standard genome sequencing and annotation.</title>
        <authorList>
            <consortium name="The Broad Institute Genomics Platform"/>
            <consortium name="The Broad Institute Genome Sequencing Center for Infectious Disease"/>
            <person name="Wu L."/>
            <person name="Ma J."/>
        </authorList>
    </citation>
    <scope>NUCLEOTIDE SEQUENCE [LARGE SCALE GENOMIC DNA]</scope>
    <source>
        <strain evidence="9">CGMCC 4.7330</strain>
    </source>
</reference>
<dbReference type="RefSeq" id="WP_378611636.1">
    <property type="nucleotide sequence ID" value="NZ_JBHSAX010000007.1"/>
</dbReference>
<dbReference type="NCBIfam" id="TIGR02116">
    <property type="entry name" value="toxin_Txe_YoeB"/>
    <property type="match status" value="1"/>
</dbReference>
<comment type="similarity">
    <text evidence="1">Belongs to the YoeB family.</text>
</comment>
<comment type="caution">
    <text evidence="8">The sequence shown here is derived from an EMBL/GenBank/DDBJ whole genome shotgun (WGS) entry which is preliminary data.</text>
</comment>
<dbReference type="PANTHER" id="PTHR38039">
    <property type="entry name" value="TOXIN YOEB"/>
    <property type="match status" value="1"/>
</dbReference>
<proteinExistence type="inferred from homology"/>
<evidence type="ECO:0000313" key="8">
    <source>
        <dbReference type="EMBL" id="MFC3961879.1"/>
    </source>
</evidence>
<sequence length="88" mass="10178">MTDRKLSFTDQGWRSYSAWLTRDRQISQAANKMIDATLADPSAGIGKPERLKHQLAGNWSRRITQEHRLIYYVTDTDIVVIQVGTHYE</sequence>
<gene>
    <name evidence="8" type="ORF">ACFO0B_07755</name>
</gene>
<dbReference type="Gene3D" id="3.30.2310.20">
    <property type="entry name" value="RelE-like"/>
    <property type="match status" value="1"/>
</dbReference>
<dbReference type="InterPro" id="IPR009614">
    <property type="entry name" value="YoeB_toxin"/>
</dbReference>
<keyword evidence="9" id="KW-1185">Reference proteome</keyword>
<dbReference type="PANTHER" id="PTHR38039:SF1">
    <property type="entry name" value="TOXIN YOEB"/>
    <property type="match status" value="1"/>
</dbReference>
<evidence type="ECO:0000256" key="4">
    <source>
        <dbReference type="ARBA" id="ARBA00022759"/>
    </source>
</evidence>
<evidence type="ECO:0000256" key="3">
    <source>
        <dbReference type="ARBA" id="ARBA00022722"/>
    </source>
</evidence>